<comment type="caution">
    <text evidence="1">The sequence shown here is derived from an EMBL/GenBank/DDBJ whole genome shotgun (WGS) entry which is preliminary data.</text>
</comment>
<protein>
    <submittedName>
        <fullName evidence="1">Uncharacterized protein</fullName>
    </submittedName>
</protein>
<keyword evidence="2" id="KW-1185">Reference proteome</keyword>
<dbReference type="Proteomes" id="UP000265520">
    <property type="component" value="Unassembled WGS sequence"/>
</dbReference>
<name>A0A392V434_9FABA</name>
<dbReference type="EMBL" id="LXQA011032377">
    <property type="protein sequence ID" value="MCI81999.1"/>
    <property type="molecule type" value="Genomic_DNA"/>
</dbReference>
<accession>A0A392V434</accession>
<feature type="non-terminal residue" evidence="1">
    <location>
        <position position="35"/>
    </location>
</feature>
<dbReference type="AlphaFoldDB" id="A0A392V434"/>
<evidence type="ECO:0000313" key="1">
    <source>
        <dbReference type="EMBL" id="MCI81999.1"/>
    </source>
</evidence>
<sequence>MIFEVKWTGATRCGNCWRRVIGPSIRRGDVNETGK</sequence>
<proteinExistence type="predicted"/>
<organism evidence="1 2">
    <name type="scientific">Trifolium medium</name>
    <dbReference type="NCBI Taxonomy" id="97028"/>
    <lineage>
        <taxon>Eukaryota</taxon>
        <taxon>Viridiplantae</taxon>
        <taxon>Streptophyta</taxon>
        <taxon>Embryophyta</taxon>
        <taxon>Tracheophyta</taxon>
        <taxon>Spermatophyta</taxon>
        <taxon>Magnoliopsida</taxon>
        <taxon>eudicotyledons</taxon>
        <taxon>Gunneridae</taxon>
        <taxon>Pentapetalae</taxon>
        <taxon>rosids</taxon>
        <taxon>fabids</taxon>
        <taxon>Fabales</taxon>
        <taxon>Fabaceae</taxon>
        <taxon>Papilionoideae</taxon>
        <taxon>50 kb inversion clade</taxon>
        <taxon>NPAAA clade</taxon>
        <taxon>Hologalegina</taxon>
        <taxon>IRL clade</taxon>
        <taxon>Trifolieae</taxon>
        <taxon>Trifolium</taxon>
    </lineage>
</organism>
<reference evidence="1 2" key="1">
    <citation type="journal article" date="2018" name="Front. Plant Sci.">
        <title>Red Clover (Trifolium pratense) and Zigzag Clover (T. medium) - A Picture of Genomic Similarities and Differences.</title>
        <authorList>
            <person name="Dluhosova J."/>
            <person name="Istvanek J."/>
            <person name="Nedelnik J."/>
            <person name="Repkova J."/>
        </authorList>
    </citation>
    <scope>NUCLEOTIDE SEQUENCE [LARGE SCALE GENOMIC DNA]</scope>
    <source>
        <strain evidence="2">cv. 10/8</strain>
        <tissue evidence="1">Leaf</tissue>
    </source>
</reference>
<evidence type="ECO:0000313" key="2">
    <source>
        <dbReference type="Proteomes" id="UP000265520"/>
    </source>
</evidence>